<dbReference type="EMBL" id="CP027306">
    <property type="protein sequence ID" value="AXE78467.1"/>
    <property type="molecule type" value="Genomic_DNA"/>
</dbReference>
<dbReference type="GeneID" id="95520307"/>
<organism evidence="1 2">
    <name type="scientific">Streptomyces atratus</name>
    <dbReference type="NCBI Taxonomy" id="1893"/>
    <lineage>
        <taxon>Bacteria</taxon>
        <taxon>Bacillati</taxon>
        <taxon>Actinomycetota</taxon>
        <taxon>Actinomycetes</taxon>
        <taxon>Kitasatosporales</taxon>
        <taxon>Streptomycetaceae</taxon>
        <taxon>Streptomyces</taxon>
    </lineage>
</organism>
<protein>
    <submittedName>
        <fullName evidence="1">Uncharacterized protein</fullName>
    </submittedName>
</protein>
<evidence type="ECO:0000313" key="2">
    <source>
        <dbReference type="Proteomes" id="UP000252698"/>
    </source>
</evidence>
<dbReference type="KEGG" id="sata:C5746_17745"/>
<sequence length="63" mass="6701">MFVVGRPADRRFGDGHGLNALVVSGHRQYVNDGTYTWEITGTPGDGSGAPLKVTGTIELTKRA</sequence>
<dbReference type="AlphaFoldDB" id="A0A2Z5JDQ2"/>
<reference evidence="1 2" key="1">
    <citation type="journal article" date="2018" name="Front. Microbiol.">
        <title>Genome Sequencing of Streptomyces atratus SCSIOZH16 and Activation Production of Nocardamine via Metabolic Engineering.</title>
        <authorList>
            <person name="Li Y."/>
            <person name="Zhang C."/>
            <person name="Liu C."/>
            <person name="Ju J."/>
            <person name="Ma J."/>
        </authorList>
    </citation>
    <scope>NUCLEOTIDE SEQUENCE [LARGE SCALE GENOMIC DNA]</scope>
    <source>
        <strain evidence="1 2">SCSIO_ZH16</strain>
    </source>
</reference>
<name>A0A2Z5JDQ2_STRAR</name>
<dbReference type="Proteomes" id="UP000252698">
    <property type="component" value="Chromosome"/>
</dbReference>
<evidence type="ECO:0000313" key="1">
    <source>
        <dbReference type="EMBL" id="AXE78467.1"/>
    </source>
</evidence>
<dbReference type="RefSeq" id="WP_114245051.1">
    <property type="nucleotide sequence ID" value="NZ_CP027306.1"/>
</dbReference>
<accession>A0A2Z5JDQ2</accession>
<gene>
    <name evidence="1" type="ORF">C5746_17745</name>
</gene>
<proteinExistence type="predicted"/>